<dbReference type="Gene3D" id="1.20.120.420">
    <property type="entry name" value="translation initiation factor eif-2b, domain 1"/>
    <property type="match status" value="1"/>
</dbReference>
<accession>A0ABN3GI79</accession>
<dbReference type="PANTHER" id="PTHR43475">
    <property type="entry name" value="METHYLTHIORIBOSE-1-PHOSPHATE ISOMERASE"/>
    <property type="match status" value="1"/>
</dbReference>
<gene>
    <name evidence="2" type="ORF">GCM10009854_32420</name>
</gene>
<dbReference type="PANTHER" id="PTHR43475:SF1">
    <property type="entry name" value="METHYLTHIORIBOSE-1-PHOSPHATE ISOMERASE"/>
    <property type="match status" value="1"/>
</dbReference>
<evidence type="ECO:0000313" key="3">
    <source>
        <dbReference type="Proteomes" id="UP001501218"/>
    </source>
</evidence>
<name>A0ABN3GI79_9PSEU</name>
<dbReference type="GO" id="GO:0016853">
    <property type="term" value="F:isomerase activity"/>
    <property type="evidence" value="ECO:0007669"/>
    <property type="project" value="UniProtKB-KW"/>
</dbReference>
<evidence type="ECO:0000256" key="1">
    <source>
        <dbReference type="RuleBase" id="RU003814"/>
    </source>
</evidence>
<comment type="caution">
    <text evidence="2">The sequence shown here is derived from an EMBL/GenBank/DDBJ whole genome shotgun (WGS) entry which is preliminary data.</text>
</comment>
<dbReference type="SUPFAM" id="SSF100950">
    <property type="entry name" value="NagB/RpiA/CoA transferase-like"/>
    <property type="match status" value="1"/>
</dbReference>
<keyword evidence="2" id="KW-0413">Isomerase</keyword>
<evidence type="ECO:0000313" key="2">
    <source>
        <dbReference type="EMBL" id="GAA2352025.1"/>
    </source>
</evidence>
<organism evidence="2 3">
    <name type="scientific">Saccharopolyspora halophila</name>
    <dbReference type="NCBI Taxonomy" id="405551"/>
    <lineage>
        <taxon>Bacteria</taxon>
        <taxon>Bacillati</taxon>
        <taxon>Actinomycetota</taxon>
        <taxon>Actinomycetes</taxon>
        <taxon>Pseudonocardiales</taxon>
        <taxon>Pseudonocardiaceae</taxon>
        <taxon>Saccharopolyspora</taxon>
    </lineage>
</organism>
<dbReference type="InterPro" id="IPR027363">
    <property type="entry name" value="M1Pi_N"/>
</dbReference>
<dbReference type="RefSeq" id="WP_344132796.1">
    <property type="nucleotide sequence ID" value="NZ_BAAARA010000010.1"/>
</dbReference>
<proteinExistence type="inferred from homology"/>
<sequence>MPPPSSHPHLPLLADSVRLDTDGVHLLDRRVFPFEHHWVRARTVEEVATAIEQMVTQSSGPYFAVLGGMVLAAREAAGEPDARAHLRAAAERLIATRPTNDQPRKAVAWVLDEVDRGAADVATAALTGARAGEADYRGRCAEMGRAAARLLPQRARVLTHCWGDLYLLGMVEAALEAGKRPSFVCTETRPYLQGARLTAESLAEMGVQATLVTDAMPASLMRSGQVDALVTASDRVSMDGHVINKIGTLQLATAARAFDVPFHALCHAPDPDSPTGADVPIEYRDGSEVLHALGQRTAGPRVRGLYPAFDVTDPALVTTVVTDRGAFAPEAVADYWRCG</sequence>
<protein>
    <submittedName>
        <fullName evidence="2">S-methyl-5-thioribose-1-phosphate isomerase</fullName>
    </submittedName>
</protein>
<dbReference type="InterPro" id="IPR037171">
    <property type="entry name" value="NagB/RpiA_transferase-like"/>
</dbReference>
<dbReference type="Proteomes" id="UP001501218">
    <property type="component" value="Unassembled WGS sequence"/>
</dbReference>
<keyword evidence="3" id="KW-1185">Reference proteome</keyword>
<dbReference type="EMBL" id="BAAARA010000010">
    <property type="protein sequence ID" value="GAA2352025.1"/>
    <property type="molecule type" value="Genomic_DNA"/>
</dbReference>
<dbReference type="Pfam" id="PF01008">
    <property type="entry name" value="IF-2B"/>
    <property type="match status" value="1"/>
</dbReference>
<dbReference type="InterPro" id="IPR000649">
    <property type="entry name" value="IF-2B-related"/>
</dbReference>
<reference evidence="3" key="1">
    <citation type="journal article" date="2019" name="Int. J. Syst. Evol. Microbiol.">
        <title>The Global Catalogue of Microorganisms (GCM) 10K type strain sequencing project: providing services to taxonomists for standard genome sequencing and annotation.</title>
        <authorList>
            <consortium name="The Broad Institute Genomics Platform"/>
            <consortium name="The Broad Institute Genome Sequencing Center for Infectious Disease"/>
            <person name="Wu L."/>
            <person name="Ma J."/>
        </authorList>
    </citation>
    <scope>NUCLEOTIDE SEQUENCE [LARGE SCALE GENOMIC DNA]</scope>
    <source>
        <strain evidence="3">JCM 16221</strain>
    </source>
</reference>
<dbReference type="InterPro" id="IPR042529">
    <property type="entry name" value="IF_2B-like_C"/>
</dbReference>
<comment type="similarity">
    <text evidence="1">Belongs to the eIF-2B alpha/beta/delta subunits family.</text>
</comment>
<dbReference type="Gene3D" id="3.40.50.10470">
    <property type="entry name" value="Translation initiation factor eif-2b, domain 2"/>
    <property type="match status" value="1"/>
</dbReference>